<dbReference type="EMBL" id="MFKE01000024">
    <property type="protein sequence ID" value="OGG34674.1"/>
    <property type="molecule type" value="Genomic_DNA"/>
</dbReference>
<comment type="catalytic activity">
    <reaction evidence="10">
        <text>a 5,6-dihydrouridine in tRNA + NADP(+) = a uridine in tRNA + NADPH + H(+)</text>
        <dbReference type="Rhea" id="RHEA:23624"/>
        <dbReference type="Rhea" id="RHEA-COMP:13339"/>
        <dbReference type="Rhea" id="RHEA-COMP:13887"/>
        <dbReference type="ChEBI" id="CHEBI:15378"/>
        <dbReference type="ChEBI" id="CHEBI:57783"/>
        <dbReference type="ChEBI" id="CHEBI:58349"/>
        <dbReference type="ChEBI" id="CHEBI:65315"/>
        <dbReference type="ChEBI" id="CHEBI:74443"/>
    </reaction>
</comment>
<feature type="binding site" evidence="14">
    <location>
        <position position="171"/>
    </location>
    <ligand>
        <name>FMN</name>
        <dbReference type="ChEBI" id="CHEBI:58210"/>
    </ligand>
</feature>
<dbReference type="EC" id="1.3.1.-" evidence="12"/>
<accession>A0A1F6BCJ8</accession>
<keyword evidence="8" id="KW-0694">RNA-binding</keyword>
<dbReference type="InterPro" id="IPR001269">
    <property type="entry name" value="DUS_fam"/>
</dbReference>
<keyword evidence="5 12" id="KW-0288">FMN</keyword>
<comment type="function">
    <text evidence="2 12">Catalyzes the synthesis of 5,6-dihydrouridine (D), a modified base found in the D-loop of most tRNAs, via the reduction of the C5-C6 double bond in target uridines.</text>
</comment>
<dbReference type="Gene3D" id="1.10.1200.80">
    <property type="entry name" value="Putative flavin oxidoreducatase, domain 2"/>
    <property type="match status" value="1"/>
</dbReference>
<evidence type="ECO:0000259" key="15">
    <source>
        <dbReference type="Pfam" id="PF01207"/>
    </source>
</evidence>
<evidence type="ECO:0000256" key="8">
    <source>
        <dbReference type="ARBA" id="ARBA00022884"/>
    </source>
</evidence>
<dbReference type="Proteomes" id="UP000176186">
    <property type="component" value="Unassembled WGS sequence"/>
</dbReference>
<feature type="active site" description="Proton donor" evidence="13">
    <location>
        <position position="103"/>
    </location>
</feature>
<dbReference type="GO" id="GO:0050660">
    <property type="term" value="F:flavin adenine dinucleotide binding"/>
    <property type="evidence" value="ECO:0007669"/>
    <property type="project" value="InterPro"/>
</dbReference>
<gene>
    <name evidence="16" type="ORF">A2363_04020</name>
</gene>
<keyword evidence="9 12" id="KW-0560">Oxidoreductase</keyword>
<name>A0A1F6BCJ8_9BACT</name>
<evidence type="ECO:0000256" key="6">
    <source>
        <dbReference type="ARBA" id="ARBA00022694"/>
    </source>
</evidence>
<sequence>MKFSWQSLPKPITALAPMEDVTDTVFRQVVADVARPDVFFTEFTSVDGLFSRGRGAVIHRFDYTQKEHPIIAQVWGTDPELFRRAAELIVDLGFDGMDINMGCPQKNVTSRGAGACLIRDRSRVTDIIAAARKGLANAIPLSIKTRIGYKKIDPDWIRFLLEHHLDAVIVHGRTASELSKVPAHWDEIAGAVQMRDRMKANTVIIGNGDVADYTDAVGKCQVYGADGVMIGRGIFQNVWAFDRHGVSHMDDPHVLLRMLKKHIQLFEKTGKNFAILKKFFKVYVQGFPNAGQARVRLMEAAGAKEAISIISDVCAVLS</sequence>
<organism evidence="16 17">
    <name type="scientific">Candidatus Gottesmanbacteria bacterium RIFOXYB1_FULL_47_11</name>
    <dbReference type="NCBI Taxonomy" id="1798401"/>
    <lineage>
        <taxon>Bacteria</taxon>
        <taxon>Candidatus Gottesmaniibacteriota</taxon>
    </lineage>
</organism>
<dbReference type="SUPFAM" id="SSF51395">
    <property type="entry name" value="FMN-linked oxidoreductases"/>
    <property type="match status" value="1"/>
</dbReference>
<dbReference type="AlphaFoldDB" id="A0A1F6BCJ8"/>
<dbReference type="GO" id="GO:0017150">
    <property type="term" value="F:tRNA dihydrouridine synthase activity"/>
    <property type="evidence" value="ECO:0007669"/>
    <property type="project" value="InterPro"/>
</dbReference>
<evidence type="ECO:0000313" key="17">
    <source>
        <dbReference type="Proteomes" id="UP000176186"/>
    </source>
</evidence>
<reference evidence="16 17" key="1">
    <citation type="journal article" date="2016" name="Nat. Commun.">
        <title>Thousands of microbial genomes shed light on interconnected biogeochemical processes in an aquifer system.</title>
        <authorList>
            <person name="Anantharaman K."/>
            <person name="Brown C.T."/>
            <person name="Hug L.A."/>
            <person name="Sharon I."/>
            <person name="Castelle C.J."/>
            <person name="Probst A.J."/>
            <person name="Thomas B.C."/>
            <person name="Singh A."/>
            <person name="Wilkins M.J."/>
            <person name="Karaoz U."/>
            <person name="Brodie E.L."/>
            <person name="Williams K.H."/>
            <person name="Hubbard S.S."/>
            <person name="Banfield J.F."/>
        </authorList>
    </citation>
    <scope>NUCLEOTIDE SEQUENCE [LARGE SCALE GENOMIC DNA]</scope>
</reference>
<evidence type="ECO:0000313" key="16">
    <source>
        <dbReference type="EMBL" id="OGG34674.1"/>
    </source>
</evidence>
<proteinExistence type="inferred from homology"/>
<dbReference type="InterPro" id="IPR018517">
    <property type="entry name" value="tRNA_hU_synthase_CS"/>
</dbReference>
<comment type="caution">
    <text evidence="16">The sequence shown here is derived from an EMBL/GenBank/DDBJ whole genome shotgun (WGS) entry which is preliminary data.</text>
</comment>
<evidence type="ECO:0000256" key="1">
    <source>
        <dbReference type="ARBA" id="ARBA00001917"/>
    </source>
</evidence>
<dbReference type="STRING" id="1798401.A2363_04020"/>
<comment type="cofactor">
    <cofactor evidence="1 12 14">
        <name>FMN</name>
        <dbReference type="ChEBI" id="CHEBI:58210"/>
    </cofactor>
</comment>
<keyword evidence="6 12" id="KW-0819">tRNA processing</keyword>
<dbReference type="PANTHER" id="PTHR11082">
    <property type="entry name" value="TRNA-DIHYDROURIDINE SYNTHASE"/>
    <property type="match status" value="1"/>
</dbReference>
<feature type="binding site" evidence="14">
    <location>
        <begin position="231"/>
        <end position="232"/>
    </location>
    <ligand>
        <name>FMN</name>
        <dbReference type="ChEBI" id="CHEBI:58210"/>
    </ligand>
</feature>
<feature type="binding site" evidence="14">
    <location>
        <position position="144"/>
    </location>
    <ligand>
        <name>FMN</name>
        <dbReference type="ChEBI" id="CHEBI:58210"/>
    </ligand>
</feature>
<evidence type="ECO:0000256" key="10">
    <source>
        <dbReference type="ARBA" id="ARBA00048205"/>
    </source>
</evidence>
<dbReference type="Gene3D" id="3.20.20.70">
    <property type="entry name" value="Aldolase class I"/>
    <property type="match status" value="1"/>
</dbReference>
<evidence type="ECO:0000256" key="12">
    <source>
        <dbReference type="PIRNR" id="PIRNR006621"/>
    </source>
</evidence>
<protein>
    <recommendedName>
        <fullName evidence="12">tRNA-dihydrouridine synthase</fullName>
        <ecNumber evidence="12">1.3.1.-</ecNumber>
    </recommendedName>
</protein>
<keyword evidence="14" id="KW-0547">Nucleotide-binding</keyword>
<keyword evidence="4 12" id="KW-0285">Flavoprotein</keyword>
<evidence type="ECO:0000256" key="14">
    <source>
        <dbReference type="PIRSR" id="PIRSR006621-2"/>
    </source>
</evidence>
<dbReference type="Pfam" id="PF01207">
    <property type="entry name" value="Dus"/>
    <property type="match status" value="1"/>
</dbReference>
<dbReference type="PROSITE" id="PS01136">
    <property type="entry name" value="UPF0034"/>
    <property type="match status" value="1"/>
</dbReference>
<evidence type="ECO:0000256" key="9">
    <source>
        <dbReference type="ARBA" id="ARBA00023002"/>
    </source>
</evidence>
<dbReference type="PANTHER" id="PTHR11082:SF25">
    <property type="entry name" value="DUS-LIKE FMN-BINDING DOMAIN-CONTAINING PROTEIN"/>
    <property type="match status" value="1"/>
</dbReference>
<dbReference type="InterPro" id="IPR035587">
    <property type="entry name" value="DUS-like_FMN-bd"/>
</dbReference>
<keyword evidence="7" id="KW-0521">NADP</keyword>
<evidence type="ECO:0000256" key="3">
    <source>
        <dbReference type="ARBA" id="ARBA00022555"/>
    </source>
</evidence>
<evidence type="ECO:0000256" key="7">
    <source>
        <dbReference type="ARBA" id="ARBA00022857"/>
    </source>
</evidence>
<dbReference type="InterPro" id="IPR024036">
    <property type="entry name" value="tRNA-dHydroUridine_Synthase_C"/>
</dbReference>
<evidence type="ECO:0000256" key="2">
    <source>
        <dbReference type="ARBA" id="ARBA00002790"/>
    </source>
</evidence>
<evidence type="ECO:0000256" key="4">
    <source>
        <dbReference type="ARBA" id="ARBA00022630"/>
    </source>
</evidence>
<comment type="catalytic activity">
    <reaction evidence="11">
        <text>a 5,6-dihydrouridine in tRNA + NAD(+) = a uridine in tRNA + NADH + H(+)</text>
        <dbReference type="Rhea" id="RHEA:54452"/>
        <dbReference type="Rhea" id="RHEA-COMP:13339"/>
        <dbReference type="Rhea" id="RHEA-COMP:13887"/>
        <dbReference type="ChEBI" id="CHEBI:15378"/>
        <dbReference type="ChEBI" id="CHEBI:57540"/>
        <dbReference type="ChEBI" id="CHEBI:57945"/>
        <dbReference type="ChEBI" id="CHEBI:65315"/>
        <dbReference type="ChEBI" id="CHEBI:74443"/>
    </reaction>
</comment>
<feature type="binding site" evidence="14">
    <location>
        <position position="73"/>
    </location>
    <ligand>
        <name>FMN</name>
        <dbReference type="ChEBI" id="CHEBI:58210"/>
    </ligand>
</feature>
<comment type="similarity">
    <text evidence="12">Belongs to the dus family.</text>
</comment>
<dbReference type="PIRSF" id="PIRSF006621">
    <property type="entry name" value="Dus"/>
    <property type="match status" value="1"/>
</dbReference>
<feature type="domain" description="DUS-like FMN-binding" evidence="15">
    <location>
        <begin position="15"/>
        <end position="306"/>
    </location>
</feature>
<evidence type="ECO:0000256" key="13">
    <source>
        <dbReference type="PIRSR" id="PIRSR006621-1"/>
    </source>
</evidence>
<dbReference type="GO" id="GO:0000049">
    <property type="term" value="F:tRNA binding"/>
    <property type="evidence" value="ECO:0007669"/>
    <property type="project" value="UniProtKB-KW"/>
</dbReference>
<dbReference type="InterPro" id="IPR013785">
    <property type="entry name" value="Aldolase_TIM"/>
</dbReference>
<evidence type="ECO:0000256" key="5">
    <source>
        <dbReference type="ARBA" id="ARBA00022643"/>
    </source>
</evidence>
<dbReference type="CDD" id="cd02801">
    <property type="entry name" value="DUS_like_FMN"/>
    <property type="match status" value="1"/>
</dbReference>
<evidence type="ECO:0000256" key="11">
    <source>
        <dbReference type="ARBA" id="ARBA00048802"/>
    </source>
</evidence>
<keyword evidence="3" id="KW-0820">tRNA-binding</keyword>